<dbReference type="Proteomes" id="UP000011115">
    <property type="component" value="Unassembled WGS sequence"/>
</dbReference>
<protein>
    <recommendedName>
        <fullName evidence="2">Putative plant transposon protein domain-containing protein</fullName>
    </recommendedName>
</protein>
<name>M1DZ75_SOLTU</name>
<dbReference type="GO" id="GO:0009523">
    <property type="term" value="C:photosystem II"/>
    <property type="evidence" value="ECO:0000318"/>
    <property type="project" value="GO_Central"/>
</dbReference>
<evidence type="ECO:0000256" key="1">
    <source>
        <dbReference type="SAM" id="MobiDB-lite"/>
    </source>
</evidence>
<dbReference type="PaxDb" id="4113-PGSC0003DMT400096768"/>
<dbReference type="InterPro" id="IPR046796">
    <property type="entry name" value="Transposase_32_dom"/>
</dbReference>
<dbReference type="GO" id="GO:0009579">
    <property type="term" value="C:thylakoid"/>
    <property type="evidence" value="ECO:0000318"/>
    <property type="project" value="GO_Central"/>
</dbReference>
<feature type="domain" description="Putative plant transposon protein" evidence="2">
    <location>
        <begin position="167"/>
        <end position="294"/>
    </location>
</feature>
<evidence type="ECO:0000313" key="4">
    <source>
        <dbReference type="Proteomes" id="UP000011115"/>
    </source>
</evidence>
<organism evidence="3 4">
    <name type="scientific">Solanum tuberosum</name>
    <name type="common">Potato</name>
    <dbReference type="NCBI Taxonomy" id="4113"/>
    <lineage>
        <taxon>Eukaryota</taxon>
        <taxon>Viridiplantae</taxon>
        <taxon>Streptophyta</taxon>
        <taxon>Embryophyta</taxon>
        <taxon>Tracheophyta</taxon>
        <taxon>Spermatophyta</taxon>
        <taxon>Magnoliopsida</taxon>
        <taxon>eudicotyledons</taxon>
        <taxon>Gunneridae</taxon>
        <taxon>Pentapetalae</taxon>
        <taxon>asterids</taxon>
        <taxon>lamiids</taxon>
        <taxon>Solanales</taxon>
        <taxon>Solanaceae</taxon>
        <taxon>Solanoideae</taxon>
        <taxon>Solaneae</taxon>
        <taxon>Solanum</taxon>
    </lineage>
</organism>
<keyword evidence="4" id="KW-1185">Reference proteome</keyword>
<feature type="compositionally biased region" description="Polar residues" evidence="1">
    <location>
        <begin position="42"/>
        <end position="51"/>
    </location>
</feature>
<evidence type="ECO:0000259" key="2">
    <source>
        <dbReference type="Pfam" id="PF20167"/>
    </source>
</evidence>
<dbReference type="PANTHER" id="PTHR33180:SF31">
    <property type="entry name" value="POLYPROTEIN PROTEIN"/>
    <property type="match status" value="1"/>
</dbReference>
<dbReference type="Gramene" id="PGSC0003DMT400096768">
    <property type="protein sequence ID" value="PGSC0003DMT400096768"/>
    <property type="gene ID" value="PGSC0003DMG400046339"/>
</dbReference>
<sequence length="323" mass="36802">MSPRKREKKIVINENEATSKAKATKLPTTSGKGKRKGKAPTAKSSEVSSDSEGVYVTHLTISESEREHQDPQVVISEPEDDQLLLARRAEMRSKRMHDPFSILVPHTTPHSPVRDQIVVPTPLAQGPPSWSLNRLKAEGLRTIIEEKRLSTDSVVDRYPEIWSTLKSHKFQIFTKPRDPYIHNWIREFYTAYGALVPQGKRKAATFKPVDYVVVKGRKVKCNSDDINVVLECTKNIADDYKSMIKRIALEDMKSWLAPLLSDSTPRWIEAGVPIEKKDLNVAARYWFDFSSSTIPERVYPPPHKGGLSWIYHCRIEHQSGCHH</sequence>
<accession>M1DZ75</accession>
<proteinExistence type="predicted"/>
<dbReference type="AlphaFoldDB" id="M1DZ75"/>
<dbReference type="Pfam" id="PF20167">
    <property type="entry name" value="Transposase_32"/>
    <property type="match status" value="1"/>
</dbReference>
<reference evidence="4" key="1">
    <citation type="journal article" date="2011" name="Nature">
        <title>Genome sequence and analysis of the tuber crop potato.</title>
        <authorList>
            <consortium name="The Potato Genome Sequencing Consortium"/>
        </authorList>
    </citation>
    <scope>NUCLEOTIDE SEQUENCE [LARGE SCALE GENOMIC DNA]</scope>
    <source>
        <strain evidence="4">cv. DM1-3 516 R44</strain>
    </source>
</reference>
<dbReference type="InParanoid" id="M1DZ75"/>
<feature type="region of interest" description="Disordered" evidence="1">
    <location>
        <begin position="1"/>
        <end position="53"/>
    </location>
</feature>
<dbReference type="EnsemblPlants" id="PGSC0003DMT400096768">
    <property type="protein sequence ID" value="PGSC0003DMT400096768"/>
    <property type="gene ID" value="PGSC0003DMG400046339"/>
</dbReference>
<dbReference type="HOGENOM" id="CLU_029307_1_0_1"/>
<evidence type="ECO:0000313" key="3">
    <source>
        <dbReference type="EnsemblPlants" id="PGSC0003DMT400096768"/>
    </source>
</evidence>
<dbReference type="PANTHER" id="PTHR33180">
    <property type="entry name" value="PHOTOSYSTEM II CP43 REACTION CENTER PROTEIN"/>
    <property type="match status" value="1"/>
</dbReference>
<reference evidence="3" key="2">
    <citation type="submission" date="2015-06" db="UniProtKB">
        <authorList>
            <consortium name="EnsemblPlants"/>
        </authorList>
    </citation>
    <scope>IDENTIFICATION</scope>
    <source>
        <strain evidence="3">DM1-3 516 R44</strain>
    </source>
</reference>